<keyword evidence="3" id="KW-0547">Nucleotide-binding</keyword>
<dbReference type="GO" id="GO:0005524">
    <property type="term" value="F:ATP binding"/>
    <property type="evidence" value="ECO:0007669"/>
    <property type="project" value="UniProtKB-KW"/>
</dbReference>
<keyword evidence="6 7" id="KW-0472">Membrane</keyword>
<dbReference type="InterPro" id="IPR036640">
    <property type="entry name" value="ABC1_TM_sf"/>
</dbReference>
<dbReference type="AlphaFoldDB" id="A0A9P7GBV6"/>
<dbReference type="EMBL" id="JABCKV010000007">
    <property type="protein sequence ID" value="KAG5647717.1"/>
    <property type="molecule type" value="Genomic_DNA"/>
</dbReference>
<evidence type="ECO:0000313" key="9">
    <source>
        <dbReference type="EMBL" id="KAG5647717.1"/>
    </source>
</evidence>
<dbReference type="PROSITE" id="PS50929">
    <property type="entry name" value="ABC_TM1F"/>
    <property type="match status" value="1"/>
</dbReference>
<dbReference type="SUPFAM" id="SSF90123">
    <property type="entry name" value="ABC transporter transmembrane region"/>
    <property type="match status" value="1"/>
</dbReference>
<feature type="domain" description="ABC transmembrane type-1" evidence="8">
    <location>
        <begin position="146"/>
        <end position="339"/>
    </location>
</feature>
<accession>A0A9P7GBV6</accession>
<dbReference type="GO" id="GO:0016020">
    <property type="term" value="C:membrane"/>
    <property type="evidence" value="ECO:0007669"/>
    <property type="project" value="InterPro"/>
</dbReference>
<comment type="caution">
    <text evidence="9">The sequence shown here is derived from an EMBL/GenBank/DDBJ whole genome shotgun (WGS) entry which is preliminary data.</text>
</comment>
<dbReference type="PANTHER" id="PTHR24223">
    <property type="entry name" value="ATP-BINDING CASSETTE SUB-FAMILY C"/>
    <property type="match status" value="1"/>
</dbReference>
<feature type="transmembrane region" description="Helical" evidence="7">
    <location>
        <begin position="83"/>
        <end position="101"/>
    </location>
</feature>
<sequence>MADAEPWISPHYRELVLGTLLPSGFIVVSVVNDVAGAIPVKHPLRSWFNPLCAPFRNFLADEDVVDSAHAVKELRGFVPRTRILSVLAFVASAAWLARFVYGVTLTDASYALKAFVALFSWNSGAPSLVGYPTDYVSILDLRTPEGFVPPYALKEILAALTTDDRDAITTAYFWALVTFLAHLSFAQVALFQNWHTRRCYERTRGQLFCSLHYKSLRRQDITGHVREEEDGQKSADLGKIVNLMQGDAYAVSHRFWEFSGLFSSPIRLTIALVFLYKILGWSALSGVVVILLAYIANYPLATYNISITRASWKAKDTRMNVVNELLQNIRFLKFYGWGE</sequence>
<feature type="transmembrane region" description="Helical" evidence="7">
    <location>
        <begin position="20"/>
        <end position="40"/>
    </location>
</feature>
<keyword evidence="1" id="KW-0813">Transport</keyword>
<dbReference type="OrthoDB" id="6500128at2759"/>
<evidence type="ECO:0000256" key="6">
    <source>
        <dbReference type="ARBA" id="ARBA00023136"/>
    </source>
</evidence>
<keyword evidence="2 7" id="KW-0812">Transmembrane</keyword>
<name>A0A9P7GBV6_9AGAR</name>
<evidence type="ECO:0000256" key="2">
    <source>
        <dbReference type="ARBA" id="ARBA00022692"/>
    </source>
</evidence>
<dbReference type="InterPro" id="IPR050173">
    <property type="entry name" value="ABC_transporter_C-like"/>
</dbReference>
<feature type="transmembrane region" description="Helical" evidence="7">
    <location>
        <begin position="171"/>
        <end position="191"/>
    </location>
</feature>
<feature type="transmembrane region" description="Helical" evidence="7">
    <location>
        <begin position="274"/>
        <end position="296"/>
    </location>
</feature>
<dbReference type="PANTHER" id="PTHR24223:SF415">
    <property type="entry name" value="FI20190P1"/>
    <property type="match status" value="1"/>
</dbReference>
<dbReference type="Pfam" id="PF00664">
    <property type="entry name" value="ABC_membrane"/>
    <property type="match status" value="1"/>
</dbReference>
<proteinExistence type="predicted"/>
<dbReference type="GO" id="GO:0140359">
    <property type="term" value="F:ABC-type transporter activity"/>
    <property type="evidence" value="ECO:0007669"/>
    <property type="project" value="InterPro"/>
</dbReference>
<evidence type="ECO:0000256" key="1">
    <source>
        <dbReference type="ARBA" id="ARBA00022448"/>
    </source>
</evidence>
<dbReference type="Proteomes" id="UP000775547">
    <property type="component" value="Unassembled WGS sequence"/>
</dbReference>
<keyword evidence="5 7" id="KW-1133">Transmembrane helix</keyword>
<reference evidence="9" key="2">
    <citation type="submission" date="2021-10" db="EMBL/GenBank/DDBJ databases">
        <title>Phylogenomics reveals ancestral predisposition of the termite-cultivated fungus Termitomyces towards a domesticated lifestyle.</title>
        <authorList>
            <person name="Auxier B."/>
            <person name="Grum-Grzhimaylo A."/>
            <person name="Cardenas M.E."/>
            <person name="Lodge J.D."/>
            <person name="Laessoe T."/>
            <person name="Pedersen O."/>
            <person name="Smith M.E."/>
            <person name="Kuyper T.W."/>
            <person name="Franco-Molano E.A."/>
            <person name="Baroni T.J."/>
            <person name="Aanen D.K."/>
        </authorList>
    </citation>
    <scope>NUCLEOTIDE SEQUENCE</scope>
    <source>
        <strain evidence="9">AP01</strain>
        <tissue evidence="9">Mycelium</tissue>
    </source>
</reference>
<evidence type="ECO:0000313" key="10">
    <source>
        <dbReference type="Proteomes" id="UP000775547"/>
    </source>
</evidence>
<evidence type="ECO:0000256" key="3">
    <source>
        <dbReference type="ARBA" id="ARBA00022741"/>
    </source>
</evidence>
<evidence type="ECO:0000256" key="7">
    <source>
        <dbReference type="SAM" id="Phobius"/>
    </source>
</evidence>
<reference evidence="9" key="1">
    <citation type="submission" date="2020-07" db="EMBL/GenBank/DDBJ databases">
        <authorList>
            <person name="Nieuwenhuis M."/>
            <person name="Van De Peppel L.J.J."/>
        </authorList>
    </citation>
    <scope>NUCLEOTIDE SEQUENCE</scope>
    <source>
        <strain evidence="9">AP01</strain>
        <tissue evidence="9">Mycelium</tissue>
    </source>
</reference>
<keyword evidence="10" id="KW-1185">Reference proteome</keyword>
<protein>
    <recommendedName>
        <fullName evidence="8">ABC transmembrane type-1 domain-containing protein</fullName>
    </recommendedName>
</protein>
<dbReference type="InterPro" id="IPR011527">
    <property type="entry name" value="ABC1_TM_dom"/>
</dbReference>
<dbReference type="Gene3D" id="1.20.1560.10">
    <property type="entry name" value="ABC transporter type 1, transmembrane domain"/>
    <property type="match status" value="1"/>
</dbReference>
<evidence type="ECO:0000256" key="4">
    <source>
        <dbReference type="ARBA" id="ARBA00022840"/>
    </source>
</evidence>
<organism evidence="9 10">
    <name type="scientific">Asterophora parasitica</name>
    <dbReference type="NCBI Taxonomy" id="117018"/>
    <lineage>
        <taxon>Eukaryota</taxon>
        <taxon>Fungi</taxon>
        <taxon>Dikarya</taxon>
        <taxon>Basidiomycota</taxon>
        <taxon>Agaricomycotina</taxon>
        <taxon>Agaricomycetes</taxon>
        <taxon>Agaricomycetidae</taxon>
        <taxon>Agaricales</taxon>
        <taxon>Tricholomatineae</taxon>
        <taxon>Lyophyllaceae</taxon>
        <taxon>Asterophora</taxon>
    </lineage>
</organism>
<gene>
    <name evidence="9" type="ORF">DXG03_008440</name>
</gene>
<keyword evidence="4" id="KW-0067">ATP-binding</keyword>
<evidence type="ECO:0000259" key="8">
    <source>
        <dbReference type="PROSITE" id="PS50929"/>
    </source>
</evidence>
<evidence type="ECO:0000256" key="5">
    <source>
        <dbReference type="ARBA" id="ARBA00022989"/>
    </source>
</evidence>